<organism evidence="10 11">
    <name type="scientific">Clostridium aromativorans</name>
    <dbReference type="NCBI Taxonomy" id="2836848"/>
    <lineage>
        <taxon>Bacteria</taxon>
        <taxon>Bacillati</taxon>
        <taxon>Bacillota</taxon>
        <taxon>Clostridia</taxon>
        <taxon>Eubacteriales</taxon>
        <taxon>Clostridiaceae</taxon>
        <taxon>Clostridium</taxon>
    </lineage>
</organism>
<feature type="transmembrane region" description="Helical" evidence="7">
    <location>
        <begin position="312"/>
        <end position="338"/>
    </location>
</feature>
<feature type="domain" description="MacB-like periplasmic core" evidence="9">
    <location>
        <begin position="21"/>
        <end position="232"/>
    </location>
</feature>
<protein>
    <submittedName>
        <fullName evidence="10">ABC transporter permease</fullName>
    </submittedName>
</protein>
<comment type="subcellular location">
    <subcellularLocation>
        <location evidence="1">Cell membrane</location>
        <topology evidence="1">Multi-pass membrane protein</topology>
    </subcellularLocation>
</comment>
<dbReference type="RefSeq" id="WP_229981165.1">
    <property type="nucleotide sequence ID" value="NZ_JAJJPB010000004.1"/>
</dbReference>
<evidence type="ECO:0000256" key="5">
    <source>
        <dbReference type="ARBA" id="ARBA00023136"/>
    </source>
</evidence>
<evidence type="ECO:0000259" key="9">
    <source>
        <dbReference type="Pfam" id="PF12704"/>
    </source>
</evidence>
<dbReference type="Proteomes" id="UP001165422">
    <property type="component" value="Unassembled WGS sequence"/>
</dbReference>
<evidence type="ECO:0000259" key="8">
    <source>
        <dbReference type="Pfam" id="PF02687"/>
    </source>
</evidence>
<accession>A0ABS8N3J0</accession>
<proteinExistence type="inferred from homology"/>
<keyword evidence="2" id="KW-1003">Cell membrane</keyword>
<keyword evidence="5 7" id="KW-0472">Membrane</keyword>
<dbReference type="PANTHER" id="PTHR30572:SF4">
    <property type="entry name" value="ABC TRANSPORTER PERMEASE YTRF"/>
    <property type="match status" value="1"/>
</dbReference>
<keyword evidence="3 7" id="KW-0812">Transmembrane</keyword>
<sequence length="390" mass="41495">MRLFQTLRLAIKNIISNKLRSILTMIGIIIGISSVIVLVGMGSGSTKQITSQVQALGTNLIMANTSNNNGTKQFTLENVKNIQDLQGISEAAPTISASATVKVNTKSQSTSVTGTTPNFMDVRNMTLSEGRFIADLDVDYRNKVAVLGSDIATQLYGFNDPVGQDISINGNTYSVVGVLKSQGSSMGNNTDDMVIVPSSTAISLAGSRNVQSVYIKSSSDQNVEMVTNEVNTYLNNYFKSTDNSISRVMSQKQLLDTMSSITSTMTYLLGGIAAISLIVGGIGVMNVMLVSVSERTKEIGIRKALGGTKKDILIQFLIESLVLSSLGGIIGVIFGILIGKAIAAFGVSVAFSIPVVIFSFSFSMIVGIVFGIFPAYKASNLKPIDALRFE</sequence>
<evidence type="ECO:0000256" key="3">
    <source>
        <dbReference type="ARBA" id="ARBA00022692"/>
    </source>
</evidence>
<keyword evidence="4 7" id="KW-1133">Transmembrane helix</keyword>
<evidence type="ECO:0000256" key="2">
    <source>
        <dbReference type="ARBA" id="ARBA00022475"/>
    </source>
</evidence>
<dbReference type="InterPro" id="IPR050250">
    <property type="entry name" value="Macrolide_Exporter_MacB"/>
</dbReference>
<evidence type="ECO:0000256" key="4">
    <source>
        <dbReference type="ARBA" id="ARBA00022989"/>
    </source>
</evidence>
<dbReference type="EMBL" id="JAJJPB010000004">
    <property type="protein sequence ID" value="MCC9294358.1"/>
    <property type="molecule type" value="Genomic_DNA"/>
</dbReference>
<evidence type="ECO:0000313" key="11">
    <source>
        <dbReference type="Proteomes" id="UP001165422"/>
    </source>
</evidence>
<dbReference type="InterPro" id="IPR025857">
    <property type="entry name" value="MacB_PCD"/>
</dbReference>
<gene>
    <name evidence="10" type="ORF">LN736_05650</name>
</gene>
<evidence type="ECO:0000256" key="6">
    <source>
        <dbReference type="ARBA" id="ARBA00038076"/>
    </source>
</evidence>
<feature type="transmembrane region" description="Helical" evidence="7">
    <location>
        <begin position="21"/>
        <end position="42"/>
    </location>
</feature>
<dbReference type="Pfam" id="PF02687">
    <property type="entry name" value="FtsX"/>
    <property type="match status" value="1"/>
</dbReference>
<evidence type="ECO:0000256" key="7">
    <source>
        <dbReference type="SAM" id="Phobius"/>
    </source>
</evidence>
<dbReference type="InterPro" id="IPR003838">
    <property type="entry name" value="ABC3_permease_C"/>
</dbReference>
<reference evidence="10" key="1">
    <citation type="submission" date="2021-11" db="EMBL/GenBank/DDBJ databases">
        <authorList>
            <person name="Qingchun L."/>
            <person name="Dong Z."/>
            <person name="Zongwei Q."/>
            <person name="Jia Z."/>
            <person name="Duotao L."/>
        </authorList>
    </citation>
    <scope>NUCLEOTIDE SEQUENCE</scope>
    <source>
        <strain evidence="10">WLY-B-L2</strain>
    </source>
</reference>
<dbReference type="Pfam" id="PF12704">
    <property type="entry name" value="MacB_PCD"/>
    <property type="match status" value="1"/>
</dbReference>
<feature type="transmembrane region" description="Helical" evidence="7">
    <location>
        <begin position="267"/>
        <end position="292"/>
    </location>
</feature>
<keyword evidence="11" id="KW-1185">Reference proteome</keyword>
<feature type="domain" description="ABC3 transporter permease C-terminal" evidence="8">
    <location>
        <begin position="272"/>
        <end position="383"/>
    </location>
</feature>
<comment type="caution">
    <text evidence="10">The sequence shown here is derived from an EMBL/GenBank/DDBJ whole genome shotgun (WGS) entry which is preliminary data.</text>
</comment>
<comment type="similarity">
    <text evidence="6">Belongs to the ABC-4 integral membrane protein family.</text>
</comment>
<evidence type="ECO:0000313" key="10">
    <source>
        <dbReference type="EMBL" id="MCC9294358.1"/>
    </source>
</evidence>
<evidence type="ECO:0000256" key="1">
    <source>
        <dbReference type="ARBA" id="ARBA00004651"/>
    </source>
</evidence>
<feature type="transmembrane region" description="Helical" evidence="7">
    <location>
        <begin position="344"/>
        <end position="373"/>
    </location>
</feature>
<name>A0ABS8N3J0_9CLOT</name>
<dbReference type="PANTHER" id="PTHR30572">
    <property type="entry name" value="MEMBRANE COMPONENT OF TRANSPORTER-RELATED"/>
    <property type="match status" value="1"/>
</dbReference>